<dbReference type="InterPro" id="IPR011006">
    <property type="entry name" value="CheY-like_superfamily"/>
</dbReference>
<dbReference type="CDD" id="cd00088">
    <property type="entry name" value="HPT"/>
    <property type="match status" value="2"/>
</dbReference>
<feature type="region of interest" description="Disordered" evidence="12">
    <location>
        <begin position="1235"/>
        <end position="1256"/>
    </location>
</feature>
<dbReference type="PANTHER" id="PTHR43395:SF8">
    <property type="entry name" value="HISTIDINE KINASE"/>
    <property type="match status" value="1"/>
</dbReference>
<dbReference type="Pfam" id="PF02518">
    <property type="entry name" value="HATPase_c"/>
    <property type="match status" value="1"/>
</dbReference>
<dbReference type="EC" id="2.7.13.3" evidence="2"/>
<dbReference type="PANTHER" id="PTHR43395">
    <property type="entry name" value="SENSOR HISTIDINE KINASE CHEA"/>
    <property type="match status" value="1"/>
</dbReference>
<dbReference type="OrthoDB" id="9803176at2"/>
<dbReference type="PROSITE" id="PS50109">
    <property type="entry name" value="HIS_KIN"/>
    <property type="match status" value="1"/>
</dbReference>
<dbReference type="InterPro" id="IPR004105">
    <property type="entry name" value="CheA-like_dim"/>
</dbReference>
<evidence type="ECO:0000256" key="10">
    <source>
        <dbReference type="PROSITE-ProRule" id="PRU00169"/>
    </source>
</evidence>
<dbReference type="SMART" id="SM00260">
    <property type="entry name" value="CheW"/>
    <property type="match status" value="1"/>
</dbReference>
<keyword evidence="5" id="KW-0808">Transferase</keyword>
<evidence type="ECO:0000256" key="8">
    <source>
        <dbReference type="ARBA" id="ARBA00035100"/>
    </source>
</evidence>
<dbReference type="Gene3D" id="1.20.120.160">
    <property type="entry name" value="HPT domain"/>
    <property type="match status" value="4"/>
</dbReference>
<dbReference type="InterPro" id="IPR051315">
    <property type="entry name" value="Bact_Chemotaxis_CheA"/>
</dbReference>
<dbReference type="SUPFAM" id="SSF52172">
    <property type="entry name" value="CheY-like"/>
    <property type="match status" value="1"/>
</dbReference>
<dbReference type="InterPro" id="IPR001789">
    <property type="entry name" value="Sig_transdc_resp-reg_receiver"/>
</dbReference>
<feature type="region of interest" description="Disordered" evidence="12">
    <location>
        <begin position="1280"/>
        <end position="1312"/>
    </location>
</feature>
<feature type="modified residue" description="Phosphohistidine" evidence="9">
    <location>
        <position position="1546"/>
    </location>
</feature>
<accession>A0A426FNM9</accession>
<evidence type="ECO:0000256" key="2">
    <source>
        <dbReference type="ARBA" id="ARBA00012438"/>
    </source>
</evidence>
<dbReference type="Gene3D" id="3.30.565.10">
    <property type="entry name" value="Histidine kinase-like ATPase, C-terminal domain"/>
    <property type="match status" value="1"/>
</dbReference>
<feature type="compositionally biased region" description="Low complexity" evidence="12">
    <location>
        <begin position="1280"/>
        <end position="1298"/>
    </location>
</feature>
<feature type="region of interest" description="Disordered" evidence="12">
    <location>
        <begin position="849"/>
        <end position="873"/>
    </location>
</feature>
<dbReference type="InterPro" id="IPR004358">
    <property type="entry name" value="Sig_transdc_His_kin-like_C"/>
</dbReference>
<feature type="modified residue" description="4-aspartylphosphate" evidence="10">
    <location>
        <position position="2251"/>
    </location>
</feature>
<dbReference type="PROSITE" id="PS50851">
    <property type="entry name" value="CHEW"/>
    <property type="match status" value="1"/>
</dbReference>
<dbReference type="PROSITE" id="PS50110">
    <property type="entry name" value="RESPONSE_REGULATORY"/>
    <property type="match status" value="1"/>
</dbReference>
<name>A0A426FNM9_9BURK</name>
<dbReference type="Proteomes" id="UP000270261">
    <property type="component" value="Unassembled WGS sequence"/>
</dbReference>
<evidence type="ECO:0000256" key="3">
    <source>
        <dbReference type="ARBA" id="ARBA00021495"/>
    </source>
</evidence>
<evidence type="ECO:0000313" key="18">
    <source>
        <dbReference type="Proteomes" id="UP000270261"/>
    </source>
</evidence>
<evidence type="ECO:0000256" key="7">
    <source>
        <dbReference type="ARBA" id="ARBA00023012"/>
    </source>
</evidence>
<feature type="domain" description="HPt" evidence="16">
    <location>
        <begin position="1318"/>
        <end position="1421"/>
    </location>
</feature>
<reference evidence="17 18" key="1">
    <citation type="submission" date="2018-11" db="EMBL/GenBank/DDBJ databases">
        <title>Genome sequencing of Lautropia sp. KCOM 2505 (= ChDC F240).</title>
        <authorList>
            <person name="Kook J.-K."/>
            <person name="Park S.-N."/>
            <person name="Lim Y.K."/>
        </authorList>
    </citation>
    <scope>NUCLEOTIDE SEQUENCE [LARGE SCALE GENOMIC DNA]</scope>
    <source>
        <strain evidence="17 18">KCOM 2505</strain>
    </source>
</reference>
<feature type="domain" description="HPt" evidence="16">
    <location>
        <begin position="1499"/>
        <end position="1606"/>
    </location>
</feature>
<proteinExistence type="predicted"/>
<dbReference type="InterPro" id="IPR005467">
    <property type="entry name" value="His_kinase_dom"/>
</dbReference>
<feature type="compositionally biased region" description="Basic and acidic residues" evidence="12">
    <location>
        <begin position="1015"/>
        <end position="1029"/>
    </location>
</feature>
<dbReference type="FunFam" id="3.30.565.10:FF:000016">
    <property type="entry name" value="Chemotaxis protein CheA, putative"/>
    <property type="match status" value="1"/>
</dbReference>
<keyword evidence="7" id="KW-0902">Two-component regulatory system</keyword>
<evidence type="ECO:0000259" key="15">
    <source>
        <dbReference type="PROSITE" id="PS50851"/>
    </source>
</evidence>
<organism evidence="17 18">
    <name type="scientific">Lautropia dentalis</name>
    <dbReference type="NCBI Taxonomy" id="2490857"/>
    <lineage>
        <taxon>Bacteria</taxon>
        <taxon>Pseudomonadati</taxon>
        <taxon>Pseudomonadota</taxon>
        <taxon>Betaproteobacteria</taxon>
        <taxon>Burkholderiales</taxon>
        <taxon>Burkholderiaceae</taxon>
        <taxon>Lautropia</taxon>
    </lineage>
</organism>
<evidence type="ECO:0000256" key="9">
    <source>
        <dbReference type="PROSITE-ProRule" id="PRU00110"/>
    </source>
</evidence>
<dbReference type="PROSITE" id="PS50894">
    <property type="entry name" value="HPT"/>
    <property type="match status" value="3"/>
</dbReference>
<dbReference type="SUPFAM" id="SSF55874">
    <property type="entry name" value="ATPase domain of HSP90 chaperone/DNA topoisomerase II/histidine kinase"/>
    <property type="match status" value="1"/>
</dbReference>
<feature type="domain" description="CheW-like" evidence="15">
    <location>
        <begin position="2046"/>
        <end position="2181"/>
    </location>
</feature>
<evidence type="ECO:0000259" key="13">
    <source>
        <dbReference type="PROSITE" id="PS50109"/>
    </source>
</evidence>
<dbReference type="InterPro" id="IPR036890">
    <property type="entry name" value="HATPase_C_sf"/>
</dbReference>
<keyword evidence="18" id="KW-1185">Reference proteome</keyword>
<dbReference type="Pfam" id="PF01627">
    <property type="entry name" value="Hpt"/>
    <property type="match status" value="4"/>
</dbReference>
<evidence type="ECO:0000313" key="17">
    <source>
        <dbReference type="EMBL" id="RRN44268.1"/>
    </source>
</evidence>
<dbReference type="InterPro" id="IPR036641">
    <property type="entry name" value="HPT_dom_sf"/>
</dbReference>
<dbReference type="GO" id="GO:0000155">
    <property type="term" value="F:phosphorelay sensor kinase activity"/>
    <property type="evidence" value="ECO:0007669"/>
    <property type="project" value="InterPro"/>
</dbReference>
<dbReference type="Gene3D" id="2.30.30.40">
    <property type="entry name" value="SH3 Domains"/>
    <property type="match status" value="1"/>
</dbReference>
<keyword evidence="11" id="KW-0175">Coiled coil</keyword>
<dbReference type="SMART" id="SM00073">
    <property type="entry name" value="HPT"/>
    <property type="match status" value="3"/>
</dbReference>
<dbReference type="SUPFAM" id="SSF47226">
    <property type="entry name" value="Histidine-containing phosphotransfer domain, HPT domain"/>
    <property type="match status" value="4"/>
</dbReference>
<evidence type="ECO:0000256" key="12">
    <source>
        <dbReference type="SAM" id="MobiDB-lite"/>
    </source>
</evidence>
<comment type="function">
    <text evidence="8">Involved in the transmission of sensory signals from the chemoreceptors to the flagellar motors. CheA is autophosphorylated; it can transfer its phosphate group to either CheB or CheY.</text>
</comment>
<feature type="domain" description="Histidine kinase" evidence="13">
    <location>
        <begin position="1834"/>
        <end position="2044"/>
    </location>
</feature>
<protein>
    <recommendedName>
        <fullName evidence="3">Chemotaxis protein CheA</fullName>
        <ecNumber evidence="2">2.7.13.3</ecNumber>
    </recommendedName>
</protein>
<evidence type="ECO:0000256" key="1">
    <source>
        <dbReference type="ARBA" id="ARBA00000085"/>
    </source>
</evidence>
<evidence type="ECO:0000259" key="14">
    <source>
        <dbReference type="PROSITE" id="PS50110"/>
    </source>
</evidence>
<dbReference type="RefSeq" id="WP_125096463.1">
    <property type="nucleotide sequence ID" value="NZ_RRUE01000002.1"/>
</dbReference>
<keyword evidence="4 10" id="KW-0597">Phosphoprotein</keyword>
<evidence type="ECO:0000259" key="16">
    <source>
        <dbReference type="PROSITE" id="PS50894"/>
    </source>
</evidence>
<evidence type="ECO:0000256" key="5">
    <source>
        <dbReference type="ARBA" id="ARBA00022679"/>
    </source>
</evidence>
<dbReference type="SMART" id="SM01231">
    <property type="entry name" value="H-kinase_dim"/>
    <property type="match status" value="1"/>
</dbReference>
<dbReference type="InterPro" id="IPR008207">
    <property type="entry name" value="Sig_transdc_His_kin_Hpt_dom"/>
</dbReference>
<dbReference type="Pfam" id="PF26379">
    <property type="entry name" value="FimL_2nd"/>
    <property type="match status" value="1"/>
</dbReference>
<feature type="domain" description="Response regulatory" evidence="14">
    <location>
        <begin position="2202"/>
        <end position="2318"/>
    </location>
</feature>
<dbReference type="Gene3D" id="3.40.50.2300">
    <property type="match status" value="1"/>
</dbReference>
<feature type="compositionally biased region" description="Low complexity" evidence="12">
    <location>
        <begin position="853"/>
        <end position="873"/>
    </location>
</feature>
<dbReference type="EMBL" id="RRUE01000002">
    <property type="protein sequence ID" value="RRN44268.1"/>
    <property type="molecule type" value="Genomic_DNA"/>
</dbReference>
<evidence type="ECO:0000256" key="6">
    <source>
        <dbReference type="ARBA" id="ARBA00022777"/>
    </source>
</evidence>
<feature type="domain" description="HPt" evidence="16">
    <location>
        <begin position="713"/>
        <end position="820"/>
    </location>
</feature>
<evidence type="ECO:0000256" key="11">
    <source>
        <dbReference type="SAM" id="Coils"/>
    </source>
</evidence>
<dbReference type="SUPFAM" id="SSF50341">
    <property type="entry name" value="CheW-like"/>
    <property type="match status" value="1"/>
</dbReference>
<feature type="region of interest" description="Disordered" evidence="12">
    <location>
        <begin position="1177"/>
        <end position="1200"/>
    </location>
</feature>
<dbReference type="GO" id="GO:0005737">
    <property type="term" value="C:cytoplasm"/>
    <property type="evidence" value="ECO:0007669"/>
    <property type="project" value="InterPro"/>
</dbReference>
<sequence>MMTLSWTVPEIRESLQHVAQALDELLASPHSQDAIKRARLHLHQTHGALQVADLPGVTMLTDEAEQVMMAFEAGTVHPDAQNIATLKQVLRAVVEYLEDMQASGVMVPALVLYPYYRDLVGVRKVLQPDPTVLFDIDLDRSLPAAVRAQLSNAPDREERAQHAARYFERALPALIRGENVVAAVDALHEAMARLLRYQPHAGARLFYWLSYALIDGIKHGALKVDLATRRAVGRINIQNRHLFTGQAEVPAQFIKELLLLLAQAGAGSPAIDEVRRHFHLDVLVPAGYDRPRYGLADPGTLHAAREALTQIHRSWEKIAGGTQGEEQAFADAVTTLNRALAQTPYAGLGMLGRTLATMPQALGSVEGRVREMLAIEVATAVLFMEEALAGALRSNPSYDDRAQELATRISSLLAHPETFDPTPLPWLVALSSQASERMTQSAFVGELKHNLSTCEQALDDYFRDETAVSRLEGVEPLLLETAAVFTLLEFRDAATACRDIIRQVDDVVHARVSLDDARRRRLADGVSSVGFFVETLLQSEGRARRFRFDEARGMLFEDMSLPLVAEETVAEEGVPEGLSLADAADGSRAAADQAAPDTSAADAAAADAALAVAAATEPVAQAPAARMTGVTEDAAPAMHGMVAAEMTAAGTVAAGTVAAGLVAEDVFAAAAATDTAATVQVPAAAETAAEPAPVESTEPALPEGVLEDGSVELSPDEAELHEIFMMEATEVLDAIAENLVIVRRAPDDREAMTTIRRGFHTLKGSSRMVGLDAFGEAAWAFEQMMNHWLAEDRDGTPALFELIGEGADFFRRWAEQLQVAPRRVLDASLLVARCNAFPDKPAAVEKSAVTEKPAAPQPAVVQPAVAQEPAPEQADLPVAEQADLSALGMDAADPFGSGDLSVDGALNPDDESLPTLDLDNALNLGDGPSGDLTLGDASSMSFDGESSAEFDEISLDSDVPADMPVVAKDDGFSSSHNFARVSHAAGEGDVRQQLEGFLDEASDWKADMLPTDLAELHSDPVRAPEPKTESEEESGDDALFGGPAFDSDVSFDAPQFGNDAAFDDPRFSSDASFDAPPFGSDVAFDGIMSFGGELKLDETVDQGLDAGLSFGSDALSGEPGLSAGWPDAAADGDIENIPLLDLGGDTPAADAPALSQSAVAPETAAAAAEPAAIAPSAVGPTGQAAIDEPAAPAEPSAFGAGLPEDLAAEFAAAGLDPSALDADVLDVPTLSMDDAFDADSSGPESVATEAAATGPAHAEFAATQPLVAEAPAAPEPVAAEPAMAPTAAGQADTAAVQTSATPAQPASGAHESQVRIGERLIDAELFEIFNAEAAQSRVRMNEDWSSWQASDALRAPESLVRTLHTLVGTTRHVGLVQVRGIAASLEKLLLKQRETSVELPEAMKASMQAAIGVVDRMLGEFAARIEPAADPETAARMEALLAGWDAEIAAAAQPQKPAAPAEEKPREMRGEDLLKKAAEVLGAARREAQEKRDPLAGLVDEIDPDLGPVFFEEAEELMPQVDNNLREWRERPADGSMPAALMRLFHTIKGSARMAGAMRFGQMIHELETQVEEALAQPPVQPATIEAVLSGYDQAVSAYEVMLHPELAEQRAAEAGTLKQQCSAAAGAAHAVMDDGADASATAASPAAAVGAAGEAPATGEAVPVCAQAAAAAAKAAAARAAVEAAAARTADEHQLAETGTGALPDAVMAGAAANPAAAAQHVIRVRADLLDRMVAEAGEVAIARARLDSEMSLIRSAINELTENVNRLRLQLREIEIQADNQIQAKIAHSNETETEFDPLEFDRYTRFQEVTRMLAESVNDVSTVQQNALRALDAAMQDLARQGQVSRSLQQSLMRVRMVAFSTINDRLYRVVRQAGKDTGKRVTLEIKGGQAEIDRNVLDRMAGPIEHILRNSVAHGVEDAARRATVGKPEVGELTIEVSQDGNEVIMRFLDDGAGLDYPRIEARARERGLIAPEHQPTERELAQMIFAPGFSTAKQVTALAGRGVGMDVVRAEVAGLGGRIDVDSTAGKGSCFTVHLPVSLAVTQVVLLEIEGGKFAVQSALVEQIVQMKPEALTEAYQAGRVEVAGERVPFYFLGSLLEIPGVKPSAQRVAPVVVLRAGATRIALHVDTVVPNQEVVIKHIGPQLARLAGVAGATVLGNGDIVLILNPVQLAMARVAGQLGKVKAATFSASELQTAATVMVVDDSVTVRKVTQRLLVREGYNVLLAKDGVDALRQMQEVIPDVMLVDIEMPRMDGFDLTKNVREHADYANVPIIMITSRTADKHRNHALSLGVDVFLGKPFSEDELLRHVKSFASQRAPRAVMS</sequence>
<dbReference type="InterPro" id="IPR003594">
    <property type="entry name" value="HATPase_dom"/>
</dbReference>
<feature type="coiled-coil region" evidence="11">
    <location>
        <begin position="1745"/>
        <end position="1786"/>
    </location>
</feature>
<feature type="compositionally biased region" description="Low complexity" evidence="12">
    <location>
        <begin position="1247"/>
        <end position="1256"/>
    </location>
</feature>
<dbReference type="InterPro" id="IPR036061">
    <property type="entry name" value="CheW-like_dom_sf"/>
</dbReference>
<comment type="catalytic activity">
    <reaction evidence="1">
        <text>ATP + protein L-histidine = ADP + protein N-phospho-L-histidine.</text>
        <dbReference type="EC" id="2.7.13.3"/>
    </reaction>
</comment>
<dbReference type="PRINTS" id="PR00344">
    <property type="entry name" value="BCTRLSENSOR"/>
</dbReference>
<dbReference type="GO" id="GO:0006935">
    <property type="term" value="P:chemotaxis"/>
    <property type="evidence" value="ECO:0007669"/>
    <property type="project" value="InterPro"/>
</dbReference>
<evidence type="ECO:0000256" key="4">
    <source>
        <dbReference type="ARBA" id="ARBA00022553"/>
    </source>
</evidence>
<dbReference type="InterPro" id="IPR002545">
    <property type="entry name" value="CheW-lke_dom"/>
</dbReference>
<dbReference type="CDD" id="cd17546">
    <property type="entry name" value="REC_hyHK_CKI1_RcsC-like"/>
    <property type="match status" value="1"/>
</dbReference>
<dbReference type="SMART" id="SM00448">
    <property type="entry name" value="REC"/>
    <property type="match status" value="1"/>
</dbReference>
<keyword evidence="6" id="KW-0418">Kinase</keyword>
<gene>
    <name evidence="17" type="ORF">EHV23_13145</name>
</gene>
<comment type="caution">
    <text evidence="17">The sequence shown here is derived from an EMBL/GenBank/DDBJ whole genome shotgun (WGS) entry which is preliminary data.</text>
</comment>
<dbReference type="Pfam" id="PF00072">
    <property type="entry name" value="Response_reg"/>
    <property type="match status" value="1"/>
</dbReference>
<feature type="modified residue" description="Phosphohistidine" evidence="9">
    <location>
        <position position="1364"/>
    </location>
</feature>
<feature type="region of interest" description="Disordered" evidence="12">
    <location>
        <begin position="1015"/>
        <end position="1036"/>
    </location>
</feature>
<dbReference type="SMART" id="SM00387">
    <property type="entry name" value="HATPase_c"/>
    <property type="match status" value="1"/>
</dbReference>
<feature type="modified residue" description="Phosphohistidine" evidence="9">
    <location>
        <position position="760"/>
    </location>
</feature>
<dbReference type="Pfam" id="PF01584">
    <property type="entry name" value="CheW"/>
    <property type="match status" value="1"/>
</dbReference>
<dbReference type="InterPro" id="IPR058661">
    <property type="entry name" value="FimL_2nd"/>
</dbReference>